<feature type="compositionally biased region" description="Low complexity" evidence="1">
    <location>
        <begin position="118"/>
        <end position="136"/>
    </location>
</feature>
<feature type="compositionally biased region" description="Low complexity" evidence="1">
    <location>
        <begin position="259"/>
        <end position="283"/>
    </location>
</feature>
<reference evidence="2" key="2">
    <citation type="submission" date="2023-05" db="EMBL/GenBank/DDBJ databases">
        <authorList>
            <consortium name="Lawrence Berkeley National Laboratory"/>
            <person name="Steindorff A."/>
            <person name="Hensen N."/>
            <person name="Bonometti L."/>
            <person name="Westerberg I."/>
            <person name="Brannstrom I.O."/>
            <person name="Guillou S."/>
            <person name="Cros-Aarteil S."/>
            <person name="Calhoun S."/>
            <person name="Haridas S."/>
            <person name="Kuo A."/>
            <person name="Mondo S."/>
            <person name="Pangilinan J."/>
            <person name="Riley R."/>
            <person name="Labutti K."/>
            <person name="Andreopoulos B."/>
            <person name="Lipzen A."/>
            <person name="Chen C."/>
            <person name="Yanf M."/>
            <person name="Daum C."/>
            <person name="Ng V."/>
            <person name="Clum A."/>
            <person name="Ohm R."/>
            <person name="Martin F."/>
            <person name="Silar P."/>
            <person name="Natvig D."/>
            <person name="Lalanne C."/>
            <person name="Gautier V."/>
            <person name="Ament-Velasquez S.L."/>
            <person name="Kruys A."/>
            <person name="Hutchinson M.I."/>
            <person name="Powell A.J."/>
            <person name="Barry K."/>
            <person name="Miller A.N."/>
            <person name="Grigoriev I.V."/>
            <person name="Debuchy R."/>
            <person name="Gladieux P."/>
            <person name="Thoren M.H."/>
            <person name="Johannesson H."/>
        </authorList>
    </citation>
    <scope>NUCLEOTIDE SEQUENCE</scope>
    <source>
        <strain evidence="2">CBS 123565</strain>
    </source>
</reference>
<gene>
    <name evidence="2" type="ORF">BT67DRAFT_462758</name>
</gene>
<dbReference type="AlphaFoldDB" id="A0AAN6ZC63"/>
<evidence type="ECO:0000256" key="1">
    <source>
        <dbReference type="SAM" id="MobiDB-lite"/>
    </source>
</evidence>
<feature type="region of interest" description="Disordered" evidence="1">
    <location>
        <begin position="1"/>
        <end position="100"/>
    </location>
</feature>
<feature type="compositionally biased region" description="Low complexity" evidence="1">
    <location>
        <begin position="161"/>
        <end position="170"/>
    </location>
</feature>
<proteinExistence type="predicted"/>
<protein>
    <submittedName>
        <fullName evidence="2">Uncharacterized protein</fullName>
    </submittedName>
</protein>
<feature type="compositionally biased region" description="Low complexity" evidence="1">
    <location>
        <begin position="34"/>
        <end position="63"/>
    </location>
</feature>
<feature type="compositionally biased region" description="Low complexity" evidence="1">
    <location>
        <begin position="202"/>
        <end position="231"/>
    </location>
</feature>
<feature type="region of interest" description="Disordered" evidence="1">
    <location>
        <begin position="329"/>
        <end position="382"/>
    </location>
</feature>
<dbReference type="EMBL" id="MU853411">
    <property type="protein sequence ID" value="KAK4133655.1"/>
    <property type="molecule type" value="Genomic_DNA"/>
</dbReference>
<organism evidence="2 3">
    <name type="scientific">Trichocladium antarcticum</name>
    <dbReference type="NCBI Taxonomy" id="1450529"/>
    <lineage>
        <taxon>Eukaryota</taxon>
        <taxon>Fungi</taxon>
        <taxon>Dikarya</taxon>
        <taxon>Ascomycota</taxon>
        <taxon>Pezizomycotina</taxon>
        <taxon>Sordariomycetes</taxon>
        <taxon>Sordariomycetidae</taxon>
        <taxon>Sordariales</taxon>
        <taxon>Chaetomiaceae</taxon>
        <taxon>Trichocladium</taxon>
    </lineage>
</organism>
<feature type="region of interest" description="Disordered" evidence="1">
    <location>
        <begin position="116"/>
        <end position="182"/>
    </location>
</feature>
<reference evidence="2" key="1">
    <citation type="journal article" date="2023" name="Mol. Phylogenet. Evol.">
        <title>Genome-scale phylogeny and comparative genomics of the fungal order Sordariales.</title>
        <authorList>
            <person name="Hensen N."/>
            <person name="Bonometti L."/>
            <person name="Westerberg I."/>
            <person name="Brannstrom I.O."/>
            <person name="Guillou S."/>
            <person name="Cros-Aarteil S."/>
            <person name="Calhoun S."/>
            <person name="Haridas S."/>
            <person name="Kuo A."/>
            <person name="Mondo S."/>
            <person name="Pangilinan J."/>
            <person name="Riley R."/>
            <person name="LaButti K."/>
            <person name="Andreopoulos B."/>
            <person name="Lipzen A."/>
            <person name="Chen C."/>
            <person name="Yan M."/>
            <person name="Daum C."/>
            <person name="Ng V."/>
            <person name="Clum A."/>
            <person name="Steindorff A."/>
            <person name="Ohm R.A."/>
            <person name="Martin F."/>
            <person name="Silar P."/>
            <person name="Natvig D.O."/>
            <person name="Lalanne C."/>
            <person name="Gautier V."/>
            <person name="Ament-Velasquez S.L."/>
            <person name="Kruys A."/>
            <person name="Hutchinson M.I."/>
            <person name="Powell A.J."/>
            <person name="Barry K."/>
            <person name="Miller A.N."/>
            <person name="Grigoriev I.V."/>
            <person name="Debuchy R."/>
            <person name="Gladieux P."/>
            <person name="Hiltunen Thoren M."/>
            <person name="Johannesson H."/>
        </authorList>
    </citation>
    <scope>NUCLEOTIDE SEQUENCE</scope>
    <source>
        <strain evidence="2">CBS 123565</strain>
    </source>
</reference>
<accession>A0AAN6ZC63</accession>
<dbReference type="Proteomes" id="UP001304895">
    <property type="component" value="Unassembled WGS sequence"/>
</dbReference>
<name>A0AAN6ZC63_9PEZI</name>
<feature type="compositionally biased region" description="Low complexity" evidence="1">
    <location>
        <begin position="15"/>
        <end position="25"/>
    </location>
</feature>
<keyword evidence="3" id="KW-1185">Reference proteome</keyword>
<sequence length="382" mass="39922">MPDLNSVPSFKQFLASASRRASSQQMPPPPVPGSPSVGILPSSPNTVNPASSPALPSPNLASNFLPTSSMADNSGVGSGPGPARHARPLTAAELHSQLEKEQEAVVNRLTRELSTLRASQNASVASNTSSASGTASIPEPAPWADVPYGNPYRPWRHRRTSSSTSTSARSLVANAGSVSTTSMAGISSPVAVRPTTNAPLAAQLSRQASSASRRSRNASPSPAAHSLSSSYTHHHTDSPVSLPASYFNPRFSTRSQSNSAAATPTSAATTTTTTTTTTASTPSEYTPGILQATARYEETALRRAEFEGMKRENDELRRKVRELEQMVREVGQRGRGRGRGRGQESQVDVGDAVSEVGVPEEEVRVGESAASGGAGRGRGRGL</sequence>
<dbReference type="PANTHER" id="PTHR39610">
    <property type="entry name" value="BZIP DOMAIN-CONTAINING PROTEIN-RELATED"/>
    <property type="match status" value="1"/>
</dbReference>
<evidence type="ECO:0000313" key="3">
    <source>
        <dbReference type="Proteomes" id="UP001304895"/>
    </source>
</evidence>
<evidence type="ECO:0000313" key="2">
    <source>
        <dbReference type="EMBL" id="KAK4133655.1"/>
    </source>
</evidence>
<feature type="region of interest" description="Disordered" evidence="1">
    <location>
        <begin position="202"/>
        <end position="285"/>
    </location>
</feature>
<dbReference type="PANTHER" id="PTHR39610:SF1">
    <property type="match status" value="1"/>
</dbReference>
<comment type="caution">
    <text evidence="2">The sequence shown here is derived from an EMBL/GenBank/DDBJ whole genome shotgun (WGS) entry which is preliminary data.</text>
</comment>